<dbReference type="AlphaFoldDB" id="A0A0V0R3T8"/>
<gene>
    <name evidence="1" type="ORF">PPERSA_08976</name>
</gene>
<evidence type="ECO:0000313" key="1">
    <source>
        <dbReference type="EMBL" id="KRX08872.1"/>
    </source>
</evidence>
<dbReference type="InParanoid" id="A0A0V0R3T8"/>
<accession>A0A0V0R3T8</accession>
<comment type="caution">
    <text evidence="1">The sequence shown here is derived from an EMBL/GenBank/DDBJ whole genome shotgun (WGS) entry which is preliminary data.</text>
</comment>
<dbReference type="Proteomes" id="UP000054937">
    <property type="component" value="Unassembled WGS sequence"/>
</dbReference>
<reference evidence="1 2" key="1">
    <citation type="journal article" date="2015" name="Sci. Rep.">
        <title>Genome of the facultative scuticociliatosis pathogen Pseudocohnilembus persalinus provides insight into its virulence through horizontal gene transfer.</title>
        <authorList>
            <person name="Xiong J."/>
            <person name="Wang G."/>
            <person name="Cheng J."/>
            <person name="Tian M."/>
            <person name="Pan X."/>
            <person name="Warren A."/>
            <person name="Jiang C."/>
            <person name="Yuan D."/>
            <person name="Miao W."/>
        </authorList>
    </citation>
    <scope>NUCLEOTIDE SEQUENCE [LARGE SCALE GENOMIC DNA]</scope>
    <source>
        <strain evidence="1">36N120E</strain>
    </source>
</reference>
<sequence length="645" mass="76457">MPGFSRNNSEKIDFNPLNVIRNQQEKKSKQYSQIYQQQQQQCQRISQACNTFQINSYFLNQELQKYRVRKPQRPSIKKNIVFLDQFNNFLEKLEEFTLYFDENKQISTKSLQEQICNFKQNPNYFSGKTLQIYDPATNIYHNLDENNNNQYFNNFLLKQLNELIFLQKVNSDIHLESQNTEENQSSETRENHPFYQQIQIFSEIESEDTDNKISLQQNASYTIDAELIKKNKLKIRSINKNDIENISTNQKIRRDKERSIQFALEKVQQWKNIKEFGYTNDNGELITGLTQEQAAKVIGMSKKTLEDYSLQIRKAQQRGFSIESHLDEKMGILRRFNRDFEKLQKLSNTQQLDLDTILLKNKELQDINPNNIKQNNNKKKITETLDIQQNENQVHNNNQILLTNKKISLENEKIDQLDLDQDGMSFEDFQMEISENKDLNLKNQQNSDKYAKKQLNISSLEDLNITKQISIENLDLSSENTDKNQIKLQNQNQKNIIAIQQNADFVDTIFSQNSQEIQKTNTDIQQQEQLIQQCDQSDNNINNNLTSSFFQYTNLNNDNCEILNTDQQPNQSENVEQNYDQNLLLKEQNENFEQVPPNFIDYTEQIEQSYQNFSLRNRNSNNDENSYYNYFDLNNNQSDSQFYFD</sequence>
<keyword evidence="2" id="KW-1185">Reference proteome</keyword>
<evidence type="ECO:0000313" key="2">
    <source>
        <dbReference type="Proteomes" id="UP000054937"/>
    </source>
</evidence>
<protein>
    <submittedName>
        <fullName evidence="1">Uncharacterized protein</fullName>
    </submittedName>
</protein>
<name>A0A0V0R3T8_PSEPJ</name>
<proteinExistence type="predicted"/>
<organism evidence="1 2">
    <name type="scientific">Pseudocohnilembus persalinus</name>
    <name type="common">Ciliate</name>
    <dbReference type="NCBI Taxonomy" id="266149"/>
    <lineage>
        <taxon>Eukaryota</taxon>
        <taxon>Sar</taxon>
        <taxon>Alveolata</taxon>
        <taxon>Ciliophora</taxon>
        <taxon>Intramacronucleata</taxon>
        <taxon>Oligohymenophorea</taxon>
        <taxon>Scuticociliatia</taxon>
        <taxon>Philasterida</taxon>
        <taxon>Pseudocohnilembidae</taxon>
        <taxon>Pseudocohnilembus</taxon>
    </lineage>
</organism>
<dbReference type="EMBL" id="LDAU01000057">
    <property type="protein sequence ID" value="KRX08872.1"/>
    <property type="molecule type" value="Genomic_DNA"/>
</dbReference>